<feature type="region of interest" description="Disordered" evidence="4">
    <location>
        <begin position="490"/>
        <end position="532"/>
    </location>
</feature>
<dbReference type="Gene3D" id="1.10.510.10">
    <property type="entry name" value="Transferase(Phosphotransferase) domain 1"/>
    <property type="match status" value="2"/>
</dbReference>
<feature type="compositionally biased region" description="Basic and acidic residues" evidence="4">
    <location>
        <begin position="193"/>
        <end position="210"/>
    </location>
</feature>
<evidence type="ECO:0000256" key="4">
    <source>
        <dbReference type="SAM" id="MobiDB-lite"/>
    </source>
</evidence>
<dbReference type="PANTHER" id="PTHR45832">
    <property type="entry name" value="SERINE/THREONINE-PROTEIN KINASE SAMKA-RELATED-RELATED"/>
    <property type="match status" value="1"/>
</dbReference>
<feature type="compositionally biased region" description="Polar residues" evidence="4">
    <location>
        <begin position="53"/>
        <end position="66"/>
    </location>
</feature>
<feature type="compositionally biased region" description="Pro residues" evidence="4">
    <location>
        <begin position="508"/>
        <end position="520"/>
    </location>
</feature>
<feature type="domain" description="Protein kinase" evidence="5">
    <location>
        <begin position="3"/>
        <end position="401"/>
    </location>
</feature>
<dbReference type="AlphaFoldDB" id="G2G3V3"/>
<dbReference type="InterPro" id="IPR011009">
    <property type="entry name" value="Kinase-like_dom_sf"/>
</dbReference>
<feature type="compositionally biased region" description="Low complexity" evidence="4">
    <location>
        <begin position="491"/>
        <end position="507"/>
    </location>
</feature>
<organism evidence="6 7">
    <name type="scientific">Streptomyces zinciresistens K42</name>
    <dbReference type="NCBI Taxonomy" id="700597"/>
    <lineage>
        <taxon>Bacteria</taxon>
        <taxon>Bacillati</taxon>
        <taxon>Actinomycetota</taxon>
        <taxon>Actinomycetes</taxon>
        <taxon>Kitasatosporales</taxon>
        <taxon>Streptomycetaceae</taxon>
        <taxon>Streptomyces</taxon>
    </lineage>
</organism>
<dbReference type="EMBL" id="AGBF01000001">
    <property type="protein sequence ID" value="EGX61849.1"/>
    <property type="molecule type" value="Genomic_DNA"/>
</dbReference>
<evidence type="ECO:0000259" key="5">
    <source>
        <dbReference type="PROSITE" id="PS50011"/>
    </source>
</evidence>
<comment type="similarity">
    <text evidence="1">Belongs to the protein kinase superfamily. STE Ser/Thr protein kinase family. STE20 subfamily.</text>
</comment>
<dbReference type="Proteomes" id="UP000004217">
    <property type="component" value="Unassembled WGS sequence"/>
</dbReference>
<keyword evidence="3" id="KW-0067">ATP-binding</keyword>
<dbReference type="PROSITE" id="PS50011">
    <property type="entry name" value="PROTEIN_KINASE_DOM"/>
    <property type="match status" value="1"/>
</dbReference>
<keyword evidence="6" id="KW-0808">Transferase</keyword>
<dbReference type="GO" id="GO:0005524">
    <property type="term" value="F:ATP binding"/>
    <property type="evidence" value="ECO:0007669"/>
    <property type="project" value="UniProtKB-KW"/>
</dbReference>
<evidence type="ECO:0000313" key="7">
    <source>
        <dbReference type="Proteomes" id="UP000004217"/>
    </source>
</evidence>
<sequence length="671" mass="72533">MNDDSTRMLGGRYRLSVERQPEIADAPVMHGVDMLSGHEVTLTRVVLPETLTTDPLVNAPTDTSPDGPQAEEPVRTAYEAVRALTRLPDHPHLAQVFDVLIEGETLWIVSERVPARPMSVLLRRAALTPLRAAEIAREILRALRHLHARGWLHRNITADTVFIGDDGGVLIDGLAQSVAEEALCGHRPRPLPHPHDDETARRTPLHRPESSPEPGFQTQLPWPGRLPAGFTPARGGGGSAALRADAQRQAAARPSRPADHPATASRDRADPPPAPCDAADDFPGPVTALEARRALDARMVRIGAVTERWAPEQAAPVTEAWQLAPPLGPGVDLWALGVLLFRALQGHPPYPEEDVEELVDLVCADPPAFAEDCGELRAVIESLLRQDPAQRLSIDETDRWLVSLLRAAREPAPPSEPAEEPASRLPVLRFRGHLVRRRPAGPVAVRPGRHRRTRTVPRLRGRTLLIATAVPLALGATVYVALAALPRTGQAGAPDTPATKAPTAAHPTGPPAASAPPSGQPPADSARDDPAGFQLAVGTGWKRHAEPLQSRVRFTRDDLTLIVVPGRDTVDDHPDPLDYQKAEPELAAYRADPACTADGVRRVEIGTDQALAEGRYTYADARGTVLYARNQAAIISGRYHVIFVVGPAAQRERVAEVFDRAIATYQPPSQP</sequence>
<dbReference type="GO" id="GO:0004674">
    <property type="term" value="F:protein serine/threonine kinase activity"/>
    <property type="evidence" value="ECO:0007669"/>
    <property type="project" value="UniProtKB-KW"/>
</dbReference>
<dbReference type="SMART" id="SM00220">
    <property type="entry name" value="S_TKc"/>
    <property type="match status" value="1"/>
</dbReference>
<name>G2G3V3_9ACTN</name>
<accession>G2G3V3</accession>
<feature type="region of interest" description="Disordered" evidence="4">
    <location>
        <begin position="185"/>
        <end position="284"/>
    </location>
</feature>
<evidence type="ECO:0000256" key="2">
    <source>
        <dbReference type="ARBA" id="ARBA00022741"/>
    </source>
</evidence>
<keyword evidence="6" id="KW-0418">Kinase</keyword>
<keyword evidence="6" id="KW-0723">Serine/threonine-protein kinase</keyword>
<feature type="region of interest" description="Disordered" evidence="4">
    <location>
        <begin position="53"/>
        <end position="72"/>
    </location>
</feature>
<gene>
    <name evidence="6" type="ORF">SZN_00770</name>
</gene>
<protein>
    <submittedName>
        <fullName evidence="6">Serine/threonine protein kinase</fullName>
    </submittedName>
</protein>
<keyword evidence="2" id="KW-0547">Nucleotide-binding</keyword>
<dbReference type="SUPFAM" id="SSF56112">
    <property type="entry name" value="Protein kinase-like (PK-like)"/>
    <property type="match status" value="1"/>
</dbReference>
<dbReference type="InterPro" id="IPR051931">
    <property type="entry name" value="PAK3-like"/>
</dbReference>
<dbReference type="PANTHER" id="PTHR45832:SF22">
    <property type="entry name" value="SERINE_THREONINE-PROTEIN KINASE SAMKA-RELATED"/>
    <property type="match status" value="1"/>
</dbReference>
<comment type="caution">
    <text evidence="6">The sequence shown here is derived from an EMBL/GenBank/DDBJ whole genome shotgun (WGS) entry which is preliminary data.</text>
</comment>
<feature type="compositionally biased region" description="Low complexity" evidence="4">
    <location>
        <begin position="240"/>
        <end position="255"/>
    </location>
</feature>
<evidence type="ECO:0000256" key="3">
    <source>
        <dbReference type="ARBA" id="ARBA00022840"/>
    </source>
</evidence>
<evidence type="ECO:0000313" key="6">
    <source>
        <dbReference type="EMBL" id="EGX61849.1"/>
    </source>
</evidence>
<dbReference type="InterPro" id="IPR001245">
    <property type="entry name" value="Ser-Thr/Tyr_kinase_cat_dom"/>
</dbReference>
<reference evidence="6 7" key="1">
    <citation type="submission" date="2011-08" db="EMBL/GenBank/DDBJ databases">
        <authorList>
            <person name="Lin Y."/>
            <person name="Hao X."/>
            <person name="Johnstone L."/>
            <person name="Miller S.J."/>
            <person name="Wei G."/>
            <person name="Rensing C."/>
        </authorList>
    </citation>
    <scope>NUCLEOTIDE SEQUENCE [LARGE SCALE GENOMIC DNA]</scope>
    <source>
        <strain evidence="6 7">K42</strain>
    </source>
</reference>
<dbReference type="RefSeq" id="WP_007490604.1">
    <property type="nucleotide sequence ID" value="NZ_AGBF01000001.1"/>
</dbReference>
<proteinExistence type="inferred from homology"/>
<keyword evidence="7" id="KW-1185">Reference proteome</keyword>
<evidence type="ECO:0000256" key="1">
    <source>
        <dbReference type="ARBA" id="ARBA00008874"/>
    </source>
</evidence>
<dbReference type="InterPro" id="IPR000719">
    <property type="entry name" value="Prot_kinase_dom"/>
</dbReference>
<dbReference type="OrthoDB" id="3870120at2"/>
<dbReference type="Pfam" id="PF07714">
    <property type="entry name" value="PK_Tyr_Ser-Thr"/>
    <property type="match status" value="1"/>
</dbReference>
<dbReference type="PATRIC" id="fig|700597.3.peg.145"/>